<sequence length="288" mass="30291">MASTRTLFKALTRRGPHKVLRGDLAFAGVTGVVYTPEAGFNLPAVAFGHDWLTGTDKYRATLEHLASWGIVAAAPDTEKGLVPSHLNLAADLATTLEIVTRVRLGDGKISVHPSKLALVGHGLGASAAVFAATRTPALVDKKNRPVGAKAVVTLFPSSTQPPVEASAAGLTIPGLVVTSAEDAHSLRSNAVALAQAWPGAELRYIAKAKAGGLPEHSWLRRFVGLGGASRTTQRNTRALLTGYLLSQLVGDKRYRDFADAAAELPNTSLPAADGREISELDRVQSLLK</sequence>
<keyword evidence="1" id="KW-0378">Hydrolase</keyword>
<dbReference type="AlphaFoldDB" id="A0A0U0YY80"/>
<gene>
    <name evidence="2" type="ORF">D2E76_02670</name>
    <name evidence="1" type="ORF">ERS075527_01595</name>
</gene>
<dbReference type="SUPFAM" id="SSF53474">
    <property type="entry name" value="alpha/beta-Hydrolases"/>
    <property type="match status" value="1"/>
</dbReference>
<dbReference type="RefSeq" id="WP_005091555.1">
    <property type="nucleotide sequence ID" value="NZ_CM125927.1"/>
</dbReference>
<comment type="caution">
    <text evidence="1">The sequence shown here is derived from an EMBL/GenBank/DDBJ whole genome shotgun (WGS) entry which is preliminary data.</text>
</comment>
<evidence type="ECO:0000313" key="4">
    <source>
        <dbReference type="Proteomes" id="UP000284557"/>
    </source>
</evidence>
<accession>A0A0U0YY80</accession>
<dbReference type="Proteomes" id="UP000284557">
    <property type="component" value="Unassembled WGS sequence"/>
</dbReference>
<protein>
    <submittedName>
        <fullName evidence="1 2">Alpha/beta hydrolase</fullName>
    </submittedName>
</protein>
<evidence type="ECO:0000313" key="2">
    <source>
        <dbReference type="EMBL" id="RIT43960.1"/>
    </source>
</evidence>
<dbReference type="PANTHER" id="PTHR33428:SF14">
    <property type="entry name" value="CARBOXYLESTERASE TYPE B DOMAIN-CONTAINING PROTEIN"/>
    <property type="match status" value="1"/>
</dbReference>
<dbReference type="Proteomes" id="UP000038487">
    <property type="component" value="Unassembled WGS sequence"/>
</dbReference>
<dbReference type="Gene3D" id="3.40.50.1820">
    <property type="entry name" value="alpha/beta hydrolase"/>
    <property type="match status" value="1"/>
</dbReference>
<reference evidence="1 3" key="1">
    <citation type="submission" date="2015-03" db="EMBL/GenBank/DDBJ databases">
        <authorList>
            <consortium name="Pathogen Informatics"/>
            <person name="Murphy D."/>
        </authorList>
    </citation>
    <scope>NUCLEOTIDE SEQUENCE [LARGE SCALE GENOMIC DNA]</scope>
    <source>
        <strain evidence="1 3">PAP036</strain>
    </source>
</reference>
<dbReference type="GO" id="GO:0016787">
    <property type="term" value="F:hydrolase activity"/>
    <property type="evidence" value="ECO:0007669"/>
    <property type="project" value="UniProtKB-KW"/>
</dbReference>
<proteinExistence type="predicted"/>
<dbReference type="EMBL" id="QXBN01000001">
    <property type="protein sequence ID" value="RIT43960.1"/>
    <property type="molecule type" value="Genomic_DNA"/>
</dbReference>
<reference evidence="2 4" key="2">
    <citation type="submission" date="2018-08" db="EMBL/GenBank/DDBJ databases">
        <title>Linezolid Resistance in Mycobacterium abscessus: MIC Distribution and Comprehensive Investigation of Resistance Mechanisms.</title>
        <authorList>
            <person name="Ye M."/>
            <person name="Xu L."/>
            <person name="Zou Y."/>
            <person name="Li B."/>
            <person name="Guo Q."/>
            <person name="Zhang Y."/>
            <person name="Zhan M."/>
            <person name="Xu B."/>
            <person name="Yu F."/>
            <person name="Zhang Z."/>
            <person name="Chu H."/>
        </authorList>
    </citation>
    <scope>NUCLEOTIDE SEQUENCE [LARGE SCALE GENOMIC DNA]</scope>
    <source>
        <strain evidence="2 4">G143</strain>
    </source>
</reference>
<evidence type="ECO:0000313" key="3">
    <source>
        <dbReference type="Proteomes" id="UP000038487"/>
    </source>
</evidence>
<evidence type="ECO:0000313" key="1">
    <source>
        <dbReference type="EMBL" id="CPT18659.1"/>
    </source>
</evidence>
<name>A0A0U0YY80_9MYCO</name>
<dbReference type="PANTHER" id="PTHR33428">
    <property type="entry name" value="CHLOROPHYLLASE-2, CHLOROPLASTIC"/>
    <property type="match status" value="1"/>
</dbReference>
<dbReference type="EMBL" id="CSUW01000003">
    <property type="protein sequence ID" value="CPT18659.1"/>
    <property type="molecule type" value="Genomic_DNA"/>
</dbReference>
<dbReference type="InterPro" id="IPR029058">
    <property type="entry name" value="AB_hydrolase_fold"/>
</dbReference>
<organism evidence="1 3">
    <name type="scientific">Mycobacteroides abscessus</name>
    <dbReference type="NCBI Taxonomy" id="36809"/>
    <lineage>
        <taxon>Bacteria</taxon>
        <taxon>Bacillati</taxon>
        <taxon>Actinomycetota</taxon>
        <taxon>Actinomycetes</taxon>
        <taxon>Mycobacteriales</taxon>
        <taxon>Mycobacteriaceae</taxon>
        <taxon>Mycobacteroides</taxon>
    </lineage>
</organism>